<organism evidence="2 3">
    <name type="scientific">Methylobacterium jeotgali</name>
    <dbReference type="NCBI Taxonomy" id="381630"/>
    <lineage>
        <taxon>Bacteria</taxon>
        <taxon>Pseudomonadati</taxon>
        <taxon>Pseudomonadota</taxon>
        <taxon>Alphaproteobacteria</taxon>
        <taxon>Hyphomicrobiales</taxon>
        <taxon>Methylobacteriaceae</taxon>
        <taxon>Methylobacterium</taxon>
    </lineage>
</organism>
<evidence type="ECO:0000313" key="2">
    <source>
        <dbReference type="EMBL" id="GJE04970.1"/>
    </source>
</evidence>
<comment type="caution">
    <text evidence="2">The sequence shown here is derived from an EMBL/GenBank/DDBJ whole genome shotgun (WGS) entry which is preliminary data.</text>
</comment>
<dbReference type="InterPro" id="IPR006757">
    <property type="entry name" value="OGF_rcpt"/>
</dbReference>
<dbReference type="Proteomes" id="UP001055102">
    <property type="component" value="Unassembled WGS sequence"/>
</dbReference>
<keyword evidence="3" id="KW-1185">Reference proteome</keyword>
<gene>
    <name evidence="2" type="ORF">AOPFMNJM_0263</name>
</gene>
<evidence type="ECO:0000259" key="1">
    <source>
        <dbReference type="Pfam" id="PF04664"/>
    </source>
</evidence>
<proteinExistence type="predicted"/>
<dbReference type="RefSeq" id="WP_238273698.1">
    <property type="nucleotide sequence ID" value="NZ_BPQR01000004.1"/>
</dbReference>
<evidence type="ECO:0000313" key="3">
    <source>
        <dbReference type="Proteomes" id="UP001055102"/>
    </source>
</evidence>
<reference evidence="2" key="2">
    <citation type="submission" date="2021-08" db="EMBL/GenBank/DDBJ databases">
        <authorList>
            <person name="Tani A."/>
            <person name="Ola A."/>
            <person name="Ogura Y."/>
            <person name="Katsura K."/>
            <person name="Hayashi T."/>
        </authorList>
    </citation>
    <scope>NUCLEOTIDE SEQUENCE</scope>
    <source>
        <strain evidence="2">LMG 23639</strain>
    </source>
</reference>
<accession>A0ABQ4SSZ1</accession>
<name>A0ABQ4SSZ1_9HYPH</name>
<dbReference type="EMBL" id="BPQR01000004">
    <property type="protein sequence ID" value="GJE04970.1"/>
    <property type="molecule type" value="Genomic_DNA"/>
</dbReference>
<sequence length="154" mass="16543">MSGFPILAFLAGRGRDGSGRLLSEVLAFDDAAIEGVHDFIQWCFPSMEPSRAVPGAPVLAPGEAEAIRADPEARAGLARALARMERFYGSTDDWLSAFDHNHLRITRIVAAARDLLGAAEARVFHAHVSARNRAAGSPVNAESLRRWALALGEP</sequence>
<reference evidence="2" key="1">
    <citation type="journal article" date="2021" name="Front. Microbiol.">
        <title>Comprehensive Comparative Genomics and Phenotyping of Methylobacterium Species.</title>
        <authorList>
            <person name="Alessa O."/>
            <person name="Ogura Y."/>
            <person name="Fujitani Y."/>
            <person name="Takami H."/>
            <person name="Hayashi T."/>
            <person name="Sahin N."/>
            <person name="Tani A."/>
        </authorList>
    </citation>
    <scope>NUCLEOTIDE SEQUENCE</scope>
    <source>
        <strain evidence="2">LMG 23639</strain>
    </source>
</reference>
<protein>
    <recommendedName>
        <fullName evidence="1">Opioid growth factor receptor (OGFr) conserved domain-containing protein</fullName>
    </recommendedName>
</protein>
<feature type="domain" description="Opioid growth factor receptor (OGFr) conserved" evidence="1">
    <location>
        <begin position="32"/>
        <end position="109"/>
    </location>
</feature>
<dbReference type="Pfam" id="PF04664">
    <property type="entry name" value="OGFr_N"/>
    <property type="match status" value="1"/>
</dbReference>